<name>A0AAQ3QJ69_9LILI</name>
<organism evidence="1 2">
    <name type="scientific">Canna indica</name>
    <name type="common">Indian-shot</name>
    <dbReference type="NCBI Taxonomy" id="4628"/>
    <lineage>
        <taxon>Eukaryota</taxon>
        <taxon>Viridiplantae</taxon>
        <taxon>Streptophyta</taxon>
        <taxon>Embryophyta</taxon>
        <taxon>Tracheophyta</taxon>
        <taxon>Spermatophyta</taxon>
        <taxon>Magnoliopsida</taxon>
        <taxon>Liliopsida</taxon>
        <taxon>Zingiberales</taxon>
        <taxon>Cannaceae</taxon>
        <taxon>Canna</taxon>
    </lineage>
</organism>
<gene>
    <name evidence="1" type="ORF">Cni_G20085</name>
</gene>
<dbReference type="EMBL" id="CP136895">
    <property type="protein sequence ID" value="WOL11323.1"/>
    <property type="molecule type" value="Genomic_DNA"/>
</dbReference>
<dbReference type="Proteomes" id="UP001327560">
    <property type="component" value="Chromosome 6"/>
</dbReference>
<keyword evidence="2" id="KW-1185">Reference proteome</keyword>
<reference evidence="1 2" key="1">
    <citation type="submission" date="2023-10" db="EMBL/GenBank/DDBJ databases">
        <title>Chromosome-scale genome assembly provides insights into flower coloration mechanisms of Canna indica.</title>
        <authorList>
            <person name="Li C."/>
        </authorList>
    </citation>
    <scope>NUCLEOTIDE SEQUENCE [LARGE SCALE GENOMIC DNA]</scope>
    <source>
        <tissue evidence="1">Flower</tissue>
    </source>
</reference>
<evidence type="ECO:0000313" key="2">
    <source>
        <dbReference type="Proteomes" id="UP001327560"/>
    </source>
</evidence>
<protein>
    <submittedName>
        <fullName evidence="1">Uncharacterized protein</fullName>
    </submittedName>
</protein>
<sequence>MGFFTDAHDLFCISLATKLLARREDGPQTRLRHDAHAHGHLQCRFGPLLRPHLQERHHHPLLLPLLASVVATRFSPPPCQKYSNKCTRGAFIAAIFAMQGISILVGELI</sequence>
<proteinExistence type="predicted"/>
<dbReference type="AlphaFoldDB" id="A0AAQ3QJ69"/>
<accession>A0AAQ3QJ69</accession>
<evidence type="ECO:0000313" key="1">
    <source>
        <dbReference type="EMBL" id="WOL11323.1"/>
    </source>
</evidence>